<protein>
    <submittedName>
        <fullName evidence="4">ATP-dependent DNA helicase</fullName>
    </submittedName>
</protein>
<keyword evidence="4" id="KW-0547">Nucleotide-binding</keyword>
<keyword evidence="4" id="KW-0378">Hydrolase</keyword>
<gene>
    <name evidence="3" type="ORF">C1SCF055_LOCUS6216</name>
</gene>
<accession>A0A9P1BTH0</accession>
<name>A0A9P1BTH0_9DINO</name>
<keyword evidence="4" id="KW-0067">ATP-binding</keyword>
<dbReference type="Proteomes" id="UP001152797">
    <property type="component" value="Unassembled WGS sequence"/>
</dbReference>
<dbReference type="InterPro" id="IPR003323">
    <property type="entry name" value="OTU_dom"/>
</dbReference>
<keyword evidence="4" id="KW-0347">Helicase</keyword>
<dbReference type="GO" id="GO:0004386">
    <property type="term" value="F:helicase activity"/>
    <property type="evidence" value="ECO:0007669"/>
    <property type="project" value="UniProtKB-KW"/>
</dbReference>
<dbReference type="EMBL" id="CAMXCT030000391">
    <property type="protein sequence ID" value="CAL4765455.1"/>
    <property type="molecule type" value="Genomic_DNA"/>
</dbReference>
<keyword evidence="5" id="KW-1185">Reference proteome</keyword>
<dbReference type="CDD" id="cd22744">
    <property type="entry name" value="OTU"/>
    <property type="match status" value="1"/>
</dbReference>
<dbReference type="EMBL" id="CAMXCT020000391">
    <property type="protein sequence ID" value="CAL1131518.1"/>
    <property type="molecule type" value="Genomic_DNA"/>
</dbReference>
<proteinExistence type="predicted"/>
<evidence type="ECO:0000259" key="2">
    <source>
        <dbReference type="PROSITE" id="PS50802"/>
    </source>
</evidence>
<evidence type="ECO:0000313" key="3">
    <source>
        <dbReference type="EMBL" id="CAI3978143.1"/>
    </source>
</evidence>
<feature type="domain" description="OTU" evidence="2">
    <location>
        <begin position="22"/>
        <end position="193"/>
    </location>
</feature>
<feature type="compositionally biased region" description="Low complexity" evidence="1">
    <location>
        <begin position="257"/>
        <end position="270"/>
    </location>
</feature>
<evidence type="ECO:0000313" key="5">
    <source>
        <dbReference type="Proteomes" id="UP001152797"/>
    </source>
</evidence>
<feature type="region of interest" description="Disordered" evidence="1">
    <location>
        <begin position="239"/>
        <end position="273"/>
    </location>
</feature>
<sequence>MSGDCDEEIGEFLSLLGDEFEGALEPIEGDGYCFFSALVRALSWEAVSSPWRLYMLALVFLWEAADLHMFVSFPDGWEEVCRAYIATACAELEVGQLEGSQVYVLDKLLHVAQKVRVLDGPYWGDAPEIAALGRVLGVKILIIPVPFQGSVMILGRELEFHEWDISTVRDALLMHDIVLLHRRGNHYDLLRLNEAKKTLQCTSWEALVQSCNWRVAVDLPAGPTRRMLLELKAELAGNSAPMGSRDAETESDDAESSESNSEADSLSSDDGSGEMACQCRIYEKKSWQTDEDMLDEFVHQIAAELREWPLLPVEPRDPDHCESWTDVGGISLPLAHCAFKGCGWWSDDLTALDGHLCREHGGVLSGQRHSCLWERNVCNENMALYCAAIRAKEQEHVPLVGPSIDRRAIRQLNVACNDAGLEMLICVCCATKKVRAQSAAASELELRTGADLLRLGRPVLEVNFGMERFRRLYGCGPQFAEDEDLQVGGPWCRVLVGVGAESVDMEMLCCPEDIACCGKHEDILRQLKAPLSEQDMEQIPRSPESLRYLVRFTLANELGEMLGRCKSLFLRPGVVLLCLYELIRRGHEAFAGKGEAEELRQQMKAKVERWYPETEADVPLEERQGHIPPGLVDLIPAAPGLWKEKHATPGSAASETLQLALANVERHTQIFDVNAYGDQAVPDLQTEILGHFADLDVTLDRQFIPQWQSKYFSQILPFEIPRMVSGPDFPRTPRWRRQGQWGEDNYAAWVTPTAFLRAFARRVELQTATSWTAVPIVRSVWYRHYIENQSSALGSFRTLRGGPQLVEVLHTGHYKCGEGLRAIAGDTTRLPYAVELEPEEQRVAQRVNFLAAHLPGNPLTRRMMGHVQLGARVVWGDCVFMTISMNEQHSGLVLRMFRARETDPLLLTEQMKQNRARQWIGPLDPKLVEEDATVDIPVPSAKVRAQLAAQDPHAVMAAFQLEVRVRLAQLLGLRMSYHANAEHLYEEWWDRFQKREHDPLCFWPKHLVEGGPALAWEDSSKIEAARQEGLQWKAQYMSDVQWVYGRVQEHVHRRSKTGWQPLAGCLKKDKKGHAKRCKHDFPCKTKWRDKWRVVCPGNCRRLGRRVQGRRNSLGIILTPRSTPWTSGTHPAFAAVFRFNTDTRPNYRMPIIPETHDDELCRAGCTQDDNNRFVEVTARKAMKAGRLATGYFCGYTFKAQVSNKKALDVACKALCYASESFEGKTRGQQLHRLWVRTMSDFYLQTVARF</sequence>
<dbReference type="EMBL" id="CAMXCT010000391">
    <property type="protein sequence ID" value="CAI3978143.1"/>
    <property type="molecule type" value="Genomic_DNA"/>
</dbReference>
<comment type="caution">
    <text evidence="3">The sequence shown here is derived from an EMBL/GenBank/DDBJ whole genome shotgun (WGS) entry which is preliminary data.</text>
</comment>
<dbReference type="Gene3D" id="3.90.70.80">
    <property type="match status" value="1"/>
</dbReference>
<organism evidence="3">
    <name type="scientific">Cladocopium goreaui</name>
    <dbReference type="NCBI Taxonomy" id="2562237"/>
    <lineage>
        <taxon>Eukaryota</taxon>
        <taxon>Sar</taxon>
        <taxon>Alveolata</taxon>
        <taxon>Dinophyceae</taxon>
        <taxon>Suessiales</taxon>
        <taxon>Symbiodiniaceae</taxon>
        <taxon>Cladocopium</taxon>
    </lineage>
</organism>
<dbReference type="PROSITE" id="PS50802">
    <property type="entry name" value="OTU"/>
    <property type="match status" value="1"/>
</dbReference>
<evidence type="ECO:0000256" key="1">
    <source>
        <dbReference type="SAM" id="MobiDB-lite"/>
    </source>
</evidence>
<reference evidence="3" key="1">
    <citation type="submission" date="2022-10" db="EMBL/GenBank/DDBJ databases">
        <authorList>
            <person name="Chen Y."/>
            <person name="Dougan E. K."/>
            <person name="Chan C."/>
            <person name="Rhodes N."/>
            <person name="Thang M."/>
        </authorList>
    </citation>
    <scope>NUCLEOTIDE SEQUENCE</scope>
</reference>
<dbReference type="AlphaFoldDB" id="A0A9P1BTH0"/>
<evidence type="ECO:0000313" key="4">
    <source>
        <dbReference type="EMBL" id="CAL4765455.1"/>
    </source>
</evidence>
<reference evidence="4 5" key="2">
    <citation type="submission" date="2024-05" db="EMBL/GenBank/DDBJ databases">
        <authorList>
            <person name="Chen Y."/>
            <person name="Shah S."/>
            <person name="Dougan E. K."/>
            <person name="Thang M."/>
            <person name="Chan C."/>
        </authorList>
    </citation>
    <scope>NUCLEOTIDE SEQUENCE [LARGE SCALE GENOMIC DNA]</scope>
</reference>